<dbReference type="InterPro" id="IPR009009">
    <property type="entry name" value="RlpA-like_DPBB"/>
</dbReference>
<dbReference type="PANTHER" id="PTHR31836">
    <property type="match status" value="1"/>
</dbReference>
<dbReference type="Pfam" id="PF03330">
    <property type="entry name" value="DPBB_1"/>
    <property type="match status" value="1"/>
</dbReference>
<gene>
    <name evidence="4" type="ORF">FL583_20770</name>
</gene>
<dbReference type="SUPFAM" id="SSF49590">
    <property type="entry name" value="PHL pollen allergen"/>
    <property type="match status" value="1"/>
</dbReference>
<dbReference type="Gene3D" id="2.40.40.10">
    <property type="entry name" value="RlpA-like domain"/>
    <property type="match status" value="1"/>
</dbReference>
<dbReference type="InterPro" id="IPR007112">
    <property type="entry name" value="Expansin/allergen_DPBB_dom"/>
</dbReference>
<proteinExistence type="predicted"/>
<evidence type="ECO:0000313" key="5">
    <source>
        <dbReference type="Proteomes" id="UP000317982"/>
    </source>
</evidence>
<dbReference type="InterPro" id="IPR049818">
    <property type="entry name" value="Expansin_EXLX1-like"/>
</dbReference>
<sequence length="350" mass="34633">MAGLRRVLRRRWFAPGLAGGAVLGSVALVTGVAQFAGTACAAAPVAVHAAVPAPGTTVTGNATFFDGGVGNCSYPSLPADDLYVALGPSEYAGSAACGEYLDVTGPDGKVRVKVVDQCPECAAGHIDLSREAFAQIADPDAGDVPVTYTAVANPPVPGNLSVQVKDGSSEFWLALLVDNHGNPLTKVEVSSGGAFTALSRTTFNFWVAEGGLGAGPFSVRVTDNQGRTATIPDIGLNPGEVQQSDVAMGDGPVIAPVAPTKSASASTSASPKPAGSSQTSDSASADSDDTPLAAGVPDSSTRAGSGSTTAATPDADASEELAANPVPSTSAATPRASESTAGSTGRNTCG</sequence>
<dbReference type="PANTHER" id="PTHR31836:SF21">
    <property type="entry name" value="EXPANSIN-LIKE PROTEIN 7"/>
    <property type="match status" value="1"/>
</dbReference>
<dbReference type="Pfam" id="PF01357">
    <property type="entry name" value="Expansin_C"/>
    <property type="match status" value="1"/>
</dbReference>
<feature type="region of interest" description="Disordered" evidence="2">
    <location>
        <begin position="229"/>
        <end position="350"/>
    </location>
</feature>
<dbReference type="AlphaFoldDB" id="A0A545APX1"/>
<dbReference type="InterPro" id="IPR007117">
    <property type="entry name" value="Expansin_CBD"/>
</dbReference>
<feature type="compositionally biased region" description="Low complexity" evidence="2">
    <location>
        <begin position="298"/>
        <end position="315"/>
    </location>
</feature>
<dbReference type="CDD" id="cd22272">
    <property type="entry name" value="DPBB_EXLX1-like"/>
    <property type="match status" value="1"/>
</dbReference>
<accession>A0A545APX1</accession>
<dbReference type="OrthoDB" id="5499927at2"/>
<evidence type="ECO:0000256" key="2">
    <source>
        <dbReference type="SAM" id="MobiDB-lite"/>
    </source>
</evidence>
<dbReference type="InterPro" id="IPR036908">
    <property type="entry name" value="RlpA-like_sf"/>
</dbReference>
<evidence type="ECO:0000259" key="3">
    <source>
        <dbReference type="PROSITE" id="PS50842"/>
    </source>
</evidence>
<dbReference type="InterPro" id="IPR051477">
    <property type="entry name" value="Expansin_CellWall"/>
</dbReference>
<evidence type="ECO:0000256" key="1">
    <source>
        <dbReference type="ARBA" id="ARBA00022729"/>
    </source>
</evidence>
<reference evidence="4 5" key="1">
    <citation type="submission" date="2019-07" db="EMBL/GenBank/DDBJ databases">
        <title>Cryptosporangium phraense sp. nov., isolated from plant litter.</title>
        <authorList>
            <person name="Suriyachadkun C."/>
        </authorList>
    </citation>
    <scope>NUCLEOTIDE SEQUENCE [LARGE SCALE GENOMIC DNA]</scope>
    <source>
        <strain evidence="4 5">A-T 5661</strain>
    </source>
</reference>
<feature type="compositionally biased region" description="Low complexity" evidence="2">
    <location>
        <begin position="255"/>
        <end position="285"/>
    </location>
</feature>
<dbReference type="PROSITE" id="PS50842">
    <property type="entry name" value="EXPANSIN_EG45"/>
    <property type="match status" value="1"/>
</dbReference>
<dbReference type="Gene3D" id="2.60.40.760">
    <property type="entry name" value="Expansin, cellulose-binding-like domain"/>
    <property type="match status" value="1"/>
</dbReference>
<keyword evidence="5" id="KW-1185">Reference proteome</keyword>
<dbReference type="EMBL" id="VIRS01000014">
    <property type="protein sequence ID" value="TQS43311.1"/>
    <property type="molecule type" value="Genomic_DNA"/>
</dbReference>
<keyword evidence="1" id="KW-0732">Signal</keyword>
<dbReference type="SUPFAM" id="SSF50685">
    <property type="entry name" value="Barwin-like endoglucanases"/>
    <property type="match status" value="1"/>
</dbReference>
<evidence type="ECO:0000313" key="4">
    <source>
        <dbReference type="EMBL" id="TQS43311.1"/>
    </source>
</evidence>
<protein>
    <recommendedName>
        <fullName evidence="3">Expansin-like EG45 domain-containing protein</fullName>
    </recommendedName>
</protein>
<dbReference type="Proteomes" id="UP000317982">
    <property type="component" value="Unassembled WGS sequence"/>
</dbReference>
<feature type="compositionally biased region" description="Polar residues" evidence="2">
    <location>
        <begin position="326"/>
        <end position="350"/>
    </location>
</feature>
<dbReference type="InParanoid" id="A0A545APX1"/>
<organism evidence="4 5">
    <name type="scientific">Cryptosporangium phraense</name>
    <dbReference type="NCBI Taxonomy" id="2593070"/>
    <lineage>
        <taxon>Bacteria</taxon>
        <taxon>Bacillati</taxon>
        <taxon>Actinomycetota</taxon>
        <taxon>Actinomycetes</taxon>
        <taxon>Cryptosporangiales</taxon>
        <taxon>Cryptosporangiaceae</taxon>
        <taxon>Cryptosporangium</taxon>
    </lineage>
</organism>
<dbReference type="InterPro" id="IPR036749">
    <property type="entry name" value="Expansin_CBD_sf"/>
</dbReference>
<dbReference type="NCBIfam" id="NF041144">
    <property type="entry name" value="expansin_EXLX1"/>
    <property type="match status" value="1"/>
</dbReference>
<feature type="domain" description="Expansin-like EG45" evidence="3">
    <location>
        <begin position="37"/>
        <end position="158"/>
    </location>
</feature>
<comment type="caution">
    <text evidence="4">The sequence shown here is derived from an EMBL/GenBank/DDBJ whole genome shotgun (WGS) entry which is preliminary data.</text>
</comment>
<name>A0A545APX1_9ACTN</name>